<gene>
    <name evidence="1" type="ORF">HED64_09880</name>
</gene>
<organism evidence="1 2">
    <name type="scientific">Paeniglutamicibacter terrestris</name>
    <dbReference type="NCBI Taxonomy" id="2723403"/>
    <lineage>
        <taxon>Bacteria</taxon>
        <taxon>Bacillati</taxon>
        <taxon>Actinomycetota</taxon>
        <taxon>Actinomycetes</taxon>
        <taxon>Micrococcales</taxon>
        <taxon>Micrococcaceae</taxon>
        <taxon>Paeniglutamicibacter</taxon>
    </lineage>
</organism>
<evidence type="ECO:0000313" key="1">
    <source>
        <dbReference type="EMBL" id="NKG21010.1"/>
    </source>
</evidence>
<comment type="caution">
    <text evidence="1">The sequence shown here is derived from an EMBL/GenBank/DDBJ whole genome shotgun (WGS) entry which is preliminary data.</text>
</comment>
<protein>
    <submittedName>
        <fullName evidence="1">Uncharacterized protein</fullName>
    </submittedName>
</protein>
<name>A0ABX1G443_9MICC</name>
<evidence type="ECO:0000313" key="2">
    <source>
        <dbReference type="Proteomes" id="UP000746595"/>
    </source>
</evidence>
<keyword evidence="2" id="KW-1185">Reference proteome</keyword>
<reference evidence="1 2" key="1">
    <citation type="submission" date="2020-04" db="EMBL/GenBank/DDBJ databases">
        <title>Paeniglutamicibacter sp. ANT13_2, a novel actinomycete isolated from sediment in Antarctica.</title>
        <authorList>
            <person name="Sakdapetsiri C."/>
            <person name="Pinyakong O."/>
        </authorList>
    </citation>
    <scope>NUCLEOTIDE SEQUENCE [LARGE SCALE GENOMIC DNA]</scope>
    <source>
        <strain evidence="1 2">ANT13_2</strain>
    </source>
</reference>
<proteinExistence type="predicted"/>
<accession>A0ABX1G443</accession>
<dbReference type="EMBL" id="JAAWVT010000004">
    <property type="protein sequence ID" value="NKG21010.1"/>
    <property type="molecule type" value="Genomic_DNA"/>
</dbReference>
<sequence length="339" mass="38189">MITFLDVPALALTLDELMFGQPTNDFLEMSHVLGAYLQFLHDTNSWTGTPEEFQRVSSYLDCFSFPKLEPDYSEIPQLHGVLVTVPRLSQEEVYECIANLPLTRRMQSFFRWFGPRREITGAKVLTRKLVQEAEKSLDVEAVYDPVGSPKSGSSDDDPTVFTSARHVTRLSLYWDAMVGAGLIDLSTTRAYPSRQAILAFEDPTRHLAIAVRRVAQRMYRSVSVEDESIYQGVETGYLTRYFLLEAAVEPINVAVLKHPIRGLENDDPRGNPEAINASWKRLEKLRPEGLIRIDSRLSVPKALIKPLVLELAGPSAVQFQFAQTDDDDPDFTGHPASWS</sequence>
<dbReference type="Proteomes" id="UP000746595">
    <property type="component" value="Unassembled WGS sequence"/>
</dbReference>
<dbReference type="RefSeq" id="WP_168151842.1">
    <property type="nucleotide sequence ID" value="NZ_JAAWVT010000004.1"/>
</dbReference>